<accession>A0A1H6X6N9</accession>
<dbReference type="GO" id="GO:0016740">
    <property type="term" value="F:transferase activity"/>
    <property type="evidence" value="ECO:0007669"/>
    <property type="project" value="UniProtKB-KW"/>
</dbReference>
<dbReference type="PANTHER" id="PTHR33279:SF2">
    <property type="entry name" value="SULFUR CARRIER PROTEIN TUSA"/>
    <property type="match status" value="1"/>
</dbReference>
<evidence type="ECO:0000313" key="3">
    <source>
        <dbReference type="Proteomes" id="UP000198888"/>
    </source>
</evidence>
<dbReference type="KEGG" id="hae:halTADL_2861"/>
<protein>
    <submittedName>
        <fullName evidence="2">TusA-related sulfurtransferase</fullName>
    </submittedName>
</protein>
<dbReference type="PANTHER" id="PTHR33279">
    <property type="entry name" value="SULFUR CARRIER PROTEIN YEDF-RELATED"/>
    <property type="match status" value="1"/>
</dbReference>
<dbReference type="InterPro" id="IPR036868">
    <property type="entry name" value="TusA-like_sf"/>
</dbReference>
<dbReference type="RefSeq" id="WP_089673528.1">
    <property type="nucleotide sequence ID" value="NZ_CP024845.1"/>
</dbReference>
<dbReference type="SUPFAM" id="SSF64307">
    <property type="entry name" value="SirA-like"/>
    <property type="match status" value="1"/>
</dbReference>
<reference evidence="2 3" key="1">
    <citation type="submission" date="2016-10" db="EMBL/GenBank/DDBJ databases">
        <authorList>
            <person name="de Groot N.N."/>
        </authorList>
    </citation>
    <scope>NUCLEOTIDE SEQUENCE [LARGE SCALE GENOMIC DNA]</scope>
    <source>
        <strain evidence="2 3">DSM 22187</strain>
    </source>
</reference>
<dbReference type="Gene3D" id="3.30.110.40">
    <property type="entry name" value="TusA-like domain"/>
    <property type="match status" value="1"/>
</dbReference>
<dbReference type="AlphaFoldDB" id="A0A1H6X6N9"/>
<proteinExistence type="predicted"/>
<accession>A0A2H4Q5G1</accession>
<organism evidence="2 3">
    <name type="scientific">Halohasta litchfieldiae</name>
    <dbReference type="NCBI Taxonomy" id="1073996"/>
    <lineage>
        <taxon>Archaea</taxon>
        <taxon>Methanobacteriati</taxon>
        <taxon>Methanobacteriota</taxon>
        <taxon>Stenosarchaea group</taxon>
        <taxon>Halobacteria</taxon>
        <taxon>Halobacteriales</taxon>
        <taxon>Haloferacaceae</taxon>
        <taxon>Halohasta</taxon>
    </lineage>
</organism>
<evidence type="ECO:0000313" key="2">
    <source>
        <dbReference type="EMBL" id="SEJ22257.1"/>
    </source>
</evidence>
<dbReference type="Pfam" id="PF01206">
    <property type="entry name" value="TusA"/>
    <property type="match status" value="1"/>
</dbReference>
<evidence type="ECO:0000259" key="1">
    <source>
        <dbReference type="PROSITE" id="PS01148"/>
    </source>
</evidence>
<keyword evidence="3" id="KW-1185">Reference proteome</keyword>
<feature type="domain" description="UPF0033" evidence="1">
    <location>
        <begin position="12"/>
        <end position="36"/>
    </location>
</feature>
<dbReference type="PROSITE" id="PS01148">
    <property type="entry name" value="UPF0033"/>
    <property type="match status" value="1"/>
</dbReference>
<dbReference type="Proteomes" id="UP000198888">
    <property type="component" value="Unassembled WGS sequence"/>
</dbReference>
<sequence>MTQQNIEPTKTVDARGAACPGPLMDLIGAIRDVDPGDVVLLLSDSDRSLTDVPEWVEEAGNDLVAVEEGDDHHELYVEKV</sequence>
<dbReference type="InterPro" id="IPR001455">
    <property type="entry name" value="TusA-like"/>
</dbReference>
<dbReference type="OrthoDB" id="45650at2157"/>
<keyword evidence="2" id="KW-0808">Transferase</keyword>
<dbReference type="GeneID" id="35003632"/>
<dbReference type="STRING" id="1073996.SAMN05444271_13222"/>
<name>A0A1H6X6N9_9EURY</name>
<dbReference type="EMBL" id="FNYR01000032">
    <property type="protein sequence ID" value="SEJ22257.1"/>
    <property type="molecule type" value="Genomic_DNA"/>
</dbReference>
<gene>
    <name evidence="2" type="ORF">SAMN05444271_13222</name>
</gene>
<dbReference type="CDD" id="cd00291">
    <property type="entry name" value="SirA_YedF_YeeD"/>
    <property type="match status" value="1"/>
</dbReference>